<evidence type="ECO:0000256" key="5">
    <source>
        <dbReference type="ARBA" id="ARBA00022921"/>
    </source>
</evidence>
<protein>
    <submittedName>
        <fullName evidence="8">Tegument protein</fullName>
    </submittedName>
</protein>
<feature type="compositionally biased region" description="Polar residues" evidence="7">
    <location>
        <begin position="295"/>
        <end position="307"/>
    </location>
</feature>
<dbReference type="GO" id="GO:0019028">
    <property type="term" value="C:viral capsid"/>
    <property type="evidence" value="ECO:0007669"/>
    <property type="project" value="UniProtKB-KW"/>
</dbReference>
<dbReference type="GO" id="GO:0051276">
    <property type="term" value="P:chromosome organization"/>
    <property type="evidence" value="ECO:0007669"/>
    <property type="project" value="InterPro"/>
</dbReference>
<dbReference type="EMBL" id="DQ674250">
    <property type="protein sequence ID" value="ABH08473.1"/>
    <property type="molecule type" value="Genomic_DNA"/>
</dbReference>
<evidence type="ECO:0000256" key="2">
    <source>
        <dbReference type="ARBA" id="ARBA00022562"/>
    </source>
</evidence>
<evidence type="ECO:0000256" key="3">
    <source>
        <dbReference type="ARBA" id="ARBA00022612"/>
    </source>
</evidence>
<feature type="region of interest" description="Disordered" evidence="7">
    <location>
        <begin position="273"/>
        <end position="328"/>
    </location>
</feature>
<dbReference type="InterPro" id="IPR007640">
    <property type="entry name" value="UL17-like"/>
</dbReference>
<evidence type="ECO:0000256" key="4">
    <source>
        <dbReference type="ARBA" id="ARBA00022844"/>
    </source>
</evidence>
<name>A6XED3_HHV3</name>
<reference evidence="8 9" key="1">
    <citation type="submission" date="2006-06" db="EMBL/GenBank/DDBJ databases">
        <authorList>
            <person name="Loparev V.N."/>
        </authorList>
    </citation>
    <scope>NUCLEOTIDE SEQUENCE [LARGE SCALE GENOMIC DNA]</scope>
    <source>
        <strain evidence="8">NH29_3</strain>
    </source>
</reference>
<evidence type="ECO:0000256" key="6">
    <source>
        <dbReference type="ARBA" id="ARBA00023219"/>
    </source>
</evidence>
<feature type="compositionally biased region" description="Low complexity" evidence="7">
    <location>
        <begin position="273"/>
        <end position="284"/>
    </location>
</feature>
<dbReference type="Pfam" id="PF04559">
    <property type="entry name" value="Herpes_UL17"/>
    <property type="match status" value="1"/>
</dbReference>
<keyword evidence="4" id="KW-0946">Virion</keyword>
<keyword evidence="5" id="KW-0426">Late protein</keyword>
<evidence type="ECO:0000256" key="7">
    <source>
        <dbReference type="SAM" id="MobiDB-lite"/>
    </source>
</evidence>
<accession>A6XED3</accession>
<organism evidence="8 9">
    <name type="scientific">Human herpesvirus 3</name>
    <name type="common">HHV-3</name>
    <name type="synonym">Varicella-zoster virus</name>
    <dbReference type="NCBI Taxonomy" id="10335"/>
    <lineage>
        <taxon>Viruses</taxon>
        <taxon>Duplodnaviria</taxon>
        <taxon>Heunggongvirae</taxon>
        <taxon>Peploviricota</taxon>
        <taxon>Herviviricetes</taxon>
        <taxon>Herpesvirales</taxon>
        <taxon>Orthoherpesviridae</taxon>
        <taxon>Alphaherpesvirinae</taxon>
        <taxon>Varicellovirus</taxon>
        <taxon>Varicellovirus humanalpha3</taxon>
    </lineage>
</organism>
<evidence type="ECO:0000313" key="8">
    <source>
        <dbReference type="EMBL" id="ABH08473.1"/>
    </source>
</evidence>
<keyword evidence="2" id="KW-1048">Host nucleus</keyword>
<evidence type="ECO:0000256" key="1">
    <source>
        <dbReference type="ARBA" id="ARBA00022561"/>
    </source>
</evidence>
<sequence length="696" mass="76533">MFEYVHISFFFFQYNHIRCIMEAHLANETKHALWHNDHTKGLLHVVIPNAGLIAAGIDPALLILKKPGQRFKVEVQTRYHATGQCEPWCQVFAAYIPDNALTNLLIPKTEPFVSHVFSATHNSGGLILSLPVYLSPGLFFDAFNVVAIRINTGNRKHRDICIMYAELIPNGTRYFADGQRVLLLCKQLIAYIRCTPRLASSIKIYAEHMVAAMGESHTSNGDNIGPVSSIIDLDRQLTSGGIDDSPAETRIQENNRDVLELIKRAVNIVNSRHPVRPSSSRVASGLLQSAKGHGAQTSNTDPINNGSFDGVLEPPGQGRFTGKKNNSSASIPPLQDVLLFTPASTEPQSLMEWFDICYAQLVSGDTPADFWKRRPLSIVPRHYAESPSPLIVVSYNGSSAWGGRITGSPILYHSAQAIIDAACINARVDNPQSLHVTARQELVARLPFLANVLNNQTPLPAFKPGAEMFLNQVFKQACVTSLTQGLITELQTNPTLQQLMEYDIADSSQTVIDEIVARTPDLIQTIVSVLTEMSMDAFYNSSLMYAVLAYLSSVYTRPQGGGYIPYLHASFPCWLGNRSIYLFDYYNSGGEILKLSKVPVPVALEKVGIGNSTQLRGKFIRSADIVDIGICSKYLPGQCYAYICLGFNQQLQSILVLPGGFAACFCITDTLQAALPASLIGPILDRFCFSIPNPHK</sequence>
<dbReference type="Proteomes" id="UP000110955">
    <property type="component" value="Genome"/>
</dbReference>
<organismHost>
    <name type="scientific">Homo sapiens</name>
    <name type="common">Human</name>
    <dbReference type="NCBI Taxonomy" id="9606"/>
</organismHost>
<keyword evidence="3" id="KW-1188">Viral release from host cell</keyword>
<keyword evidence="6" id="KW-0231">Viral genome packaging</keyword>
<evidence type="ECO:0000313" key="9">
    <source>
        <dbReference type="Proteomes" id="UP000110955"/>
    </source>
</evidence>
<dbReference type="HAMAP" id="MF_04017">
    <property type="entry name" value="HSV_CVC1"/>
    <property type="match status" value="1"/>
</dbReference>
<proteinExistence type="inferred from homology"/>
<keyword evidence="1" id="KW-0167">Capsid protein</keyword>